<evidence type="ECO:0000313" key="1">
    <source>
        <dbReference type="EMBL" id="GBN19238.1"/>
    </source>
</evidence>
<protein>
    <submittedName>
        <fullName evidence="1">Uncharacterized protein</fullName>
    </submittedName>
</protein>
<reference evidence="1 2" key="1">
    <citation type="journal article" date="2019" name="Sci. Rep.">
        <title>Orb-weaving spider Araneus ventricosus genome elucidates the spidroin gene catalogue.</title>
        <authorList>
            <person name="Kono N."/>
            <person name="Nakamura H."/>
            <person name="Ohtoshi R."/>
            <person name="Moran D.A.P."/>
            <person name="Shinohara A."/>
            <person name="Yoshida Y."/>
            <person name="Fujiwara M."/>
            <person name="Mori M."/>
            <person name="Tomita M."/>
            <person name="Arakawa K."/>
        </authorList>
    </citation>
    <scope>NUCLEOTIDE SEQUENCE [LARGE SCALE GENOMIC DNA]</scope>
</reference>
<dbReference type="PANTHER" id="PTHR46409:SF1">
    <property type="entry name" value="HTH PSQ-TYPE DOMAIN-CONTAINING PROTEIN"/>
    <property type="match status" value="1"/>
</dbReference>
<dbReference type="AlphaFoldDB" id="A0A4Y2LWN3"/>
<organism evidence="1 2">
    <name type="scientific">Araneus ventricosus</name>
    <name type="common">Orbweaver spider</name>
    <name type="synonym">Epeira ventricosa</name>
    <dbReference type="NCBI Taxonomy" id="182803"/>
    <lineage>
        <taxon>Eukaryota</taxon>
        <taxon>Metazoa</taxon>
        <taxon>Ecdysozoa</taxon>
        <taxon>Arthropoda</taxon>
        <taxon>Chelicerata</taxon>
        <taxon>Arachnida</taxon>
        <taxon>Araneae</taxon>
        <taxon>Araneomorphae</taxon>
        <taxon>Entelegynae</taxon>
        <taxon>Araneoidea</taxon>
        <taxon>Araneidae</taxon>
        <taxon>Araneus</taxon>
    </lineage>
</organism>
<dbReference type="EMBL" id="BGPR01006469">
    <property type="protein sequence ID" value="GBN19238.1"/>
    <property type="molecule type" value="Genomic_DNA"/>
</dbReference>
<name>A0A4Y2LWN3_ARAVE</name>
<proteinExistence type="predicted"/>
<dbReference type="Proteomes" id="UP000499080">
    <property type="component" value="Unassembled WGS sequence"/>
</dbReference>
<sequence length="118" mass="13996">MIKDNRKNIRSLELRKLICARNENRGSSEVRIYQVSKMDFIAKDNFALINWRRVGRFEPPLLMNVQFKEIKAKEKVRKTGEWSKYPCHTQAVETCIRLVSESVYGVKKRHGFILNRIQ</sequence>
<accession>A0A4Y2LWN3</accession>
<gene>
    <name evidence="1" type="ORF">AVEN_31020_1</name>
</gene>
<evidence type="ECO:0000313" key="2">
    <source>
        <dbReference type="Proteomes" id="UP000499080"/>
    </source>
</evidence>
<dbReference type="OrthoDB" id="6617942at2759"/>
<dbReference type="PANTHER" id="PTHR46409">
    <property type="entry name" value="HTH PSQ-TYPE DOMAIN-CONTAINING PROTEIN"/>
    <property type="match status" value="1"/>
</dbReference>
<keyword evidence="2" id="KW-1185">Reference proteome</keyword>
<comment type="caution">
    <text evidence="1">The sequence shown here is derived from an EMBL/GenBank/DDBJ whole genome shotgun (WGS) entry which is preliminary data.</text>
</comment>